<feature type="domain" description="DhaL" evidence="6">
    <location>
        <begin position="380"/>
        <end position="582"/>
    </location>
</feature>
<keyword evidence="3 8" id="KW-0418">Kinase</keyword>
<dbReference type="SUPFAM" id="SSF101473">
    <property type="entry name" value="DhaL-like"/>
    <property type="match status" value="1"/>
</dbReference>
<keyword evidence="2" id="KW-0547">Nucleotide-binding</keyword>
<feature type="domain" description="DhaK" evidence="7">
    <location>
        <begin position="24"/>
        <end position="344"/>
    </location>
</feature>
<protein>
    <submittedName>
        <fullName evidence="8">Dihydroxyacetone kinase</fullName>
    </submittedName>
</protein>
<evidence type="ECO:0000259" key="6">
    <source>
        <dbReference type="PROSITE" id="PS51480"/>
    </source>
</evidence>
<dbReference type="Gene3D" id="3.30.1180.20">
    <property type="entry name" value="Dihydroxyacetone kinase, domain 2"/>
    <property type="match status" value="1"/>
</dbReference>
<dbReference type="PROSITE" id="PS51481">
    <property type="entry name" value="DHAK"/>
    <property type="match status" value="1"/>
</dbReference>
<feature type="region of interest" description="Disordered" evidence="5">
    <location>
        <begin position="354"/>
        <end position="373"/>
    </location>
</feature>
<dbReference type="PANTHER" id="PTHR28629">
    <property type="entry name" value="TRIOKINASE/FMN CYCLASE"/>
    <property type="match status" value="1"/>
</dbReference>
<evidence type="ECO:0000259" key="7">
    <source>
        <dbReference type="PROSITE" id="PS51481"/>
    </source>
</evidence>
<organism evidence="8 9">
    <name type="scientific">Gluconobacter thailandicus NBRC 3257</name>
    <dbReference type="NCBI Taxonomy" id="1381097"/>
    <lineage>
        <taxon>Bacteria</taxon>
        <taxon>Pseudomonadati</taxon>
        <taxon>Pseudomonadota</taxon>
        <taxon>Alphaproteobacteria</taxon>
        <taxon>Acetobacterales</taxon>
        <taxon>Acetobacteraceae</taxon>
        <taxon>Gluconobacter</taxon>
    </lineage>
</organism>
<keyword evidence="9" id="KW-1185">Reference proteome</keyword>
<dbReference type="Pfam" id="PF02734">
    <property type="entry name" value="Dak2"/>
    <property type="match status" value="1"/>
</dbReference>
<dbReference type="SMART" id="SM01120">
    <property type="entry name" value="Dak2"/>
    <property type="match status" value="1"/>
</dbReference>
<proteinExistence type="predicted"/>
<keyword evidence="1" id="KW-0808">Transferase</keyword>
<evidence type="ECO:0000256" key="1">
    <source>
        <dbReference type="ARBA" id="ARBA00022679"/>
    </source>
</evidence>
<evidence type="ECO:0000313" key="8">
    <source>
        <dbReference type="EMBL" id="GAD27838.1"/>
    </source>
</evidence>
<dbReference type="GO" id="GO:0016301">
    <property type="term" value="F:kinase activity"/>
    <property type="evidence" value="ECO:0007669"/>
    <property type="project" value="UniProtKB-KW"/>
</dbReference>
<comment type="caution">
    <text evidence="8">The sequence shown here is derived from an EMBL/GenBank/DDBJ whole genome shotgun (WGS) entry which is preliminary data.</text>
</comment>
<dbReference type="Gene3D" id="1.25.40.340">
    <property type="match status" value="1"/>
</dbReference>
<keyword evidence="4" id="KW-0067">ATP-binding</keyword>
<dbReference type="Pfam" id="PF02733">
    <property type="entry name" value="Dak1"/>
    <property type="match status" value="1"/>
</dbReference>
<name>A0ABQ0J057_GLUTH</name>
<evidence type="ECO:0000256" key="5">
    <source>
        <dbReference type="SAM" id="MobiDB-lite"/>
    </source>
</evidence>
<dbReference type="Gene3D" id="3.40.50.10440">
    <property type="entry name" value="Dihydroxyacetone kinase, domain 1"/>
    <property type="match status" value="1"/>
</dbReference>
<gene>
    <name evidence="8" type="ORF">NBRC3257_2837</name>
</gene>
<sequence>MRLDRQQLFILMKEGHNMTKICGDASQFAASALHGYSMVHRDLVKMVRGGVVRAQPGSKGKVAVVVGGGSGHYPAFVGYVGTGFADAAIAGDIFASPSTQAIQSVVRQADLGGGILLGFGNYAGDVLNFGIAADRLRAEGYDVRILATMDDVASAKESERERRRGIAGDLTIFKIVGAAAEAGLDLDAVEQIGHRANRQTRTFGVAFDGCTLPGEADKLFHVPAARMALGLGVHGEPGIGEESIPTPQALAQILLEKVVSEMPADAPRRVAITLNGLGSTKQEELFVLWEALVPLLAKAGLTPVAPLVGEYVTSLDMAGCSLTLTWLDEELERFWCAPVDTAALRHGLIEDVDTTPEDSLEGPSVTYMKASTGEGRRGGQCVSEIMSTLASALATAEAELGRIDAVAGDGDHGQGMARGSAAAKVAAAKAASFGAGAATTLSAAADAWADRAGGTSGALWGEGLRAFSLALDDNTLPSPEQLSRGAKQAMERIMSLGKAKPGDKTLIDALVPFVNIFEQELANHKTLSEAWCLGAQASQVAAEATKDLLPRMGRARTHGEKSKGHPDAGALSLSLCVGVVGQELQKNEQTVFRHGTQALQQ</sequence>
<dbReference type="InterPro" id="IPR050861">
    <property type="entry name" value="Dihydroxyacetone_Kinase"/>
</dbReference>
<dbReference type="InterPro" id="IPR036117">
    <property type="entry name" value="DhaL_dom_sf"/>
</dbReference>
<dbReference type="SUPFAM" id="SSF82549">
    <property type="entry name" value="DAK1/DegV-like"/>
    <property type="match status" value="1"/>
</dbReference>
<dbReference type="InterPro" id="IPR004006">
    <property type="entry name" value="DhaK_dom"/>
</dbReference>
<dbReference type="EMBL" id="BASM01000036">
    <property type="protein sequence ID" value="GAD27838.1"/>
    <property type="molecule type" value="Genomic_DNA"/>
</dbReference>
<dbReference type="InterPro" id="IPR004007">
    <property type="entry name" value="DhaL_dom"/>
</dbReference>
<dbReference type="NCBIfam" id="NF011049">
    <property type="entry name" value="PRK14479.1"/>
    <property type="match status" value="1"/>
</dbReference>
<dbReference type="PROSITE" id="PS51480">
    <property type="entry name" value="DHAL"/>
    <property type="match status" value="1"/>
</dbReference>
<evidence type="ECO:0000256" key="2">
    <source>
        <dbReference type="ARBA" id="ARBA00022741"/>
    </source>
</evidence>
<accession>A0ABQ0J057</accession>
<dbReference type="PANTHER" id="PTHR28629:SF4">
    <property type="entry name" value="TRIOKINASE_FMN CYCLASE"/>
    <property type="match status" value="1"/>
</dbReference>
<evidence type="ECO:0000313" key="9">
    <source>
        <dbReference type="Proteomes" id="UP000018209"/>
    </source>
</evidence>
<reference evidence="8 9" key="1">
    <citation type="submission" date="2013-08" db="EMBL/GenBank/DDBJ databases">
        <title>Gluconobacter thailandicus NBRC 3257 whole genome sequence.</title>
        <authorList>
            <person name="Matsutani M."/>
            <person name="Yakushi T."/>
            <person name="Matsushita K."/>
        </authorList>
    </citation>
    <scope>NUCLEOTIDE SEQUENCE [LARGE SCALE GENOMIC DNA]</scope>
    <source>
        <strain evidence="8 9">NBRC 3257</strain>
    </source>
</reference>
<evidence type="ECO:0000256" key="4">
    <source>
        <dbReference type="ARBA" id="ARBA00022840"/>
    </source>
</evidence>
<evidence type="ECO:0000256" key="3">
    <source>
        <dbReference type="ARBA" id="ARBA00022777"/>
    </source>
</evidence>
<dbReference type="Proteomes" id="UP000018209">
    <property type="component" value="Unassembled WGS sequence"/>
</dbReference>